<dbReference type="Proteomes" id="UP000233769">
    <property type="component" value="Chromosome tk0001"/>
</dbReference>
<gene>
    <name evidence="2" type="ORF">TK0001_4777</name>
</gene>
<dbReference type="EMBL" id="LT962688">
    <property type="protein sequence ID" value="SOR31362.1"/>
    <property type="molecule type" value="Genomic_DNA"/>
</dbReference>
<reference evidence="3" key="1">
    <citation type="submission" date="2017-10" db="EMBL/GenBank/DDBJ databases">
        <authorList>
            <person name="Regsiter A."/>
            <person name="William W."/>
        </authorList>
    </citation>
    <scope>NUCLEOTIDE SEQUENCE [LARGE SCALE GENOMIC DNA]</scope>
</reference>
<proteinExistence type="predicted"/>
<dbReference type="AlphaFoldDB" id="A0A2N9AVM2"/>
<sequence>MTVDVTFLLVCLDSAWAGLTDPLNGILGGSTKFDQEACRDGAGPSKPAFTMNDDVEAVPQA</sequence>
<evidence type="ECO:0000313" key="3">
    <source>
        <dbReference type="Proteomes" id="UP000233769"/>
    </source>
</evidence>
<organism evidence="2 3">
    <name type="scientific">Methylorubrum extorquens</name>
    <name type="common">Methylobacterium dichloromethanicum</name>
    <name type="synonym">Methylobacterium extorquens</name>
    <dbReference type="NCBI Taxonomy" id="408"/>
    <lineage>
        <taxon>Bacteria</taxon>
        <taxon>Pseudomonadati</taxon>
        <taxon>Pseudomonadota</taxon>
        <taxon>Alphaproteobacteria</taxon>
        <taxon>Hyphomicrobiales</taxon>
        <taxon>Methylobacteriaceae</taxon>
        <taxon>Methylorubrum</taxon>
    </lineage>
</organism>
<evidence type="ECO:0000313" key="2">
    <source>
        <dbReference type="EMBL" id="SOR31362.1"/>
    </source>
</evidence>
<evidence type="ECO:0000256" key="1">
    <source>
        <dbReference type="SAM" id="MobiDB-lite"/>
    </source>
</evidence>
<name>A0A2N9AVM2_METEX</name>
<protein>
    <submittedName>
        <fullName evidence="2">Uncharacterized protein</fullName>
    </submittedName>
</protein>
<feature type="region of interest" description="Disordered" evidence="1">
    <location>
        <begin position="38"/>
        <end position="61"/>
    </location>
</feature>
<accession>A0A2N9AVM2</accession>